<evidence type="ECO:0000313" key="4">
    <source>
        <dbReference type="Proteomes" id="UP000000256"/>
    </source>
</evidence>
<evidence type="ECO:0000313" key="3">
    <source>
        <dbReference type="EMBL" id="ABP66249.1"/>
    </source>
</evidence>
<dbReference type="GO" id="GO:0003700">
    <property type="term" value="F:DNA-binding transcription factor activity"/>
    <property type="evidence" value="ECO:0007669"/>
    <property type="project" value="TreeGrafter"/>
</dbReference>
<dbReference type="EMBL" id="CP000679">
    <property type="protein sequence ID" value="ABP66249.1"/>
    <property type="molecule type" value="Genomic_DNA"/>
</dbReference>
<dbReference type="InterPro" id="IPR050807">
    <property type="entry name" value="TransReg_Diox_bact_type"/>
</dbReference>
<dbReference type="RefSeq" id="WP_011916196.1">
    <property type="nucleotide sequence ID" value="NC_009437.1"/>
</dbReference>
<dbReference type="GO" id="GO:0005829">
    <property type="term" value="C:cytosol"/>
    <property type="evidence" value="ECO:0007669"/>
    <property type="project" value="TreeGrafter"/>
</dbReference>
<dbReference type="PANTHER" id="PTHR46797:SF1">
    <property type="entry name" value="METHYLPHOSPHONATE SYNTHASE"/>
    <property type="match status" value="1"/>
</dbReference>
<dbReference type="Proteomes" id="UP000000256">
    <property type="component" value="Chromosome"/>
</dbReference>
<proteinExistence type="predicted"/>
<feature type="domain" description="HTH cro/C1-type" evidence="2">
    <location>
        <begin position="39"/>
        <end position="94"/>
    </location>
</feature>
<protein>
    <submittedName>
        <fullName evidence="3">Helix-turn-helix domain protein</fullName>
    </submittedName>
</protein>
<dbReference type="HOGENOM" id="CLU_066192_18_1_9"/>
<organism evidence="3 4">
    <name type="scientific">Caldicellulosiruptor saccharolyticus (strain ATCC 43494 / DSM 8903 / Tp8T 6331)</name>
    <dbReference type="NCBI Taxonomy" id="351627"/>
    <lineage>
        <taxon>Bacteria</taxon>
        <taxon>Bacillati</taxon>
        <taxon>Bacillota</taxon>
        <taxon>Bacillota incertae sedis</taxon>
        <taxon>Caldicellulosiruptorales</taxon>
        <taxon>Caldicellulosiruptoraceae</taxon>
        <taxon>Caldicellulosiruptor</taxon>
    </lineage>
</organism>
<dbReference type="InterPro" id="IPR001387">
    <property type="entry name" value="Cro/C1-type_HTH"/>
</dbReference>
<reference evidence="3 4" key="1">
    <citation type="journal article" date="2008" name="Appl. Environ. Microbiol.">
        <title>Hydrogenomics of the extremely thermophilic bacterium Caldicellulosiruptor saccharolyticus.</title>
        <authorList>
            <person name="van de Werken H.J."/>
            <person name="Verhaart M.R."/>
            <person name="VanFossen A.L."/>
            <person name="Willquist K."/>
            <person name="Lewis D.L."/>
            <person name="Nichols J.D."/>
            <person name="Goorissen H.P."/>
            <person name="Mongodin E.F."/>
            <person name="Nelson K.E."/>
            <person name="van Niel E.W."/>
            <person name="Stams A.J."/>
            <person name="Ward D.E."/>
            <person name="de Vos W.M."/>
            <person name="van der Oost J."/>
            <person name="Kelly R.M."/>
            <person name="Kengen S.W."/>
        </authorList>
    </citation>
    <scope>NUCLEOTIDE SEQUENCE [LARGE SCALE GENOMIC DNA]</scope>
    <source>
        <strain evidence="4">ATCC 43494 / DSM 8903 / Tp8T 6331</strain>
    </source>
</reference>
<evidence type="ECO:0000259" key="2">
    <source>
        <dbReference type="PROSITE" id="PS50943"/>
    </source>
</evidence>
<dbReference type="eggNOG" id="COG1813">
    <property type="taxonomic scope" value="Bacteria"/>
</dbReference>
<accession>A4XH64</accession>
<name>A4XH64_CALS8</name>
<dbReference type="SUPFAM" id="SSF47413">
    <property type="entry name" value="lambda repressor-like DNA-binding domains"/>
    <property type="match status" value="1"/>
</dbReference>
<dbReference type="KEGG" id="csc:Csac_0626"/>
<dbReference type="PANTHER" id="PTHR46797">
    <property type="entry name" value="HTH-TYPE TRANSCRIPTIONAL REGULATOR"/>
    <property type="match status" value="1"/>
</dbReference>
<evidence type="ECO:0000256" key="1">
    <source>
        <dbReference type="ARBA" id="ARBA00023125"/>
    </source>
</evidence>
<keyword evidence="4" id="KW-1185">Reference proteome</keyword>
<dbReference type="CDD" id="cd00093">
    <property type="entry name" value="HTH_XRE"/>
    <property type="match status" value="1"/>
</dbReference>
<sequence>MNELIKLESPYKIVEKYVSEEDKKYFELDDILVNIALSLINYRIKNNLTQKELAQKLGMTQAMVSKLESGEYNPTVKMLYEISKALGLEFKVELREKTEPMEQWIECSESFIDVGSSNRVGDAA</sequence>
<dbReference type="Gene3D" id="1.10.260.40">
    <property type="entry name" value="lambda repressor-like DNA-binding domains"/>
    <property type="match status" value="1"/>
</dbReference>
<keyword evidence="1" id="KW-0238">DNA-binding</keyword>
<dbReference type="Pfam" id="PF01381">
    <property type="entry name" value="HTH_3"/>
    <property type="match status" value="1"/>
</dbReference>
<gene>
    <name evidence="3" type="ordered locus">Csac_0626</name>
</gene>
<dbReference type="AlphaFoldDB" id="A4XH64"/>
<dbReference type="STRING" id="351627.Csac_0626"/>
<dbReference type="GO" id="GO:0003677">
    <property type="term" value="F:DNA binding"/>
    <property type="evidence" value="ECO:0007669"/>
    <property type="project" value="UniProtKB-KW"/>
</dbReference>
<dbReference type="InterPro" id="IPR010982">
    <property type="entry name" value="Lambda_DNA-bd_dom_sf"/>
</dbReference>
<dbReference type="OrthoDB" id="428540at2"/>
<dbReference type="SMART" id="SM00530">
    <property type="entry name" value="HTH_XRE"/>
    <property type="match status" value="1"/>
</dbReference>
<dbReference type="PROSITE" id="PS50943">
    <property type="entry name" value="HTH_CROC1"/>
    <property type="match status" value="1"/>
</dbReference>